<feature type="region of interest" description="Disordered" evidence="1">
    <location>
        <begin position="105"/>
        <end position="157"/>
    </location>
</feature>
<feature type="region of interest" description="Disordered" evidence="1">
    <location>
        <begin position="248"/>
        <end position="410"/>
    </location>
</feature>
<evidence type="ECO:0000256" key="1">
    <source>
        <dbReference type="SAM" id="MobiDB-lite"/>
    </source>
</evidence>
<dbReference type="Pfam" id="PF08613">
    <property type="entry name" value="Cyclin"/>
    <property type="match status" value="2"/>
</dbReference>
<accession>A0A061AMM4</accession>
<dbReference type="AlphaFoldDB" id="A0A061AMM4"/>
<dbReference type="OrthoDB" id="1060854at2759"/>
<name>A0A061AMM4_RHOTO</name>
<dbReference type="GO" id="GO:0019901">
    <property type="term" value="F:protein kinase binding"/>
    <property type="evidence" value="ECO:0007669"/>
    <property type="project" value="InterPro"/>
</dbReference>
<sequence length="410" mass="43793">MANERFPIPATNRLATLPIEALNQIFAHALAEAVTANDSLPSKGAITRFHSKQPPPLEIGAYLSRLTKYTPFPRDAVLLGIVYLNRITHLPYTAEPGIHPTPLLSVVPPRLPPRPPRQSRPAVSPSSPPDRTRLAPTSPIEAPSPLPPSPTISSVDRPRVSPFLNSYTLHRLVLATLLIASKFTVDGALSQTRAAKVGGVGANELCKLEGEGLRLLGWSLMWSLEEIEGASAEMERVGEEMGVLEKLSEQRRDEEQLRTPVAPTPIPSARHTGFGAPTRPVSLADVASPPRPTIVLSPTSSSSSSSVPSSEASTSEPSSSTSSPHLFLTTHDPSIRRHQRPPTDRGFFEAPRDGDEDPTPPSSPSVSSIEGHGVVAPVSPTSSIGDDKPLSSKSSSETVRRFDGLSLTAD</sequence>
<organism evidence="2">
    <name type="scientific">Rhodotorula toruloides</name>
    <name type="common">Yeast</name>
    <name type="synonym">Rhodosporidium toruloides</name>
    <dbReference type="NCBI Taxonomy" id="5286"/>
    <lineage>
        <taxon>Eukaryota</taxon>
        <taxon>Fungi</taxon>
        <taxon>Dikarya</taxon>
        <taxon>Basidiomycota</taxon>
        <taxon>Pucciniomycotina</taxon>
        <taxon>Microbotryomycetes</taxon>
        <taxon>Sporidiobolales</taxon>
        <taxon>Sporidiobolaceae</taxon>
        <taxon>Rhodotorula</taxon>
    </lineage>
</organism>
<feature type="compositionally biased region" description="Low complexity" evidence="1">
    <location>
        <begin position="297"/>
        <end position="324"/>
    </location>
</feature>
<dbReference type="InterPro" id="IPR013922">
    <property type="entry name" value="Cyclin_PHO80-like"/>
</dbReference>
<dbReference type="GO" id="GO:0016538">
    <property type="term" value="F:cyclin-dependent protein serine/threonine kinase regulator activity"/>
    <property type="evidence" value="ECO:0007669"/>
    <property type="project" value="TreeGrafter"/>
</dbReference>
<protein>
    <submittedName>
        <fullName evidence="2">RHTO0S01e10418g1_1</fullName>
    </submittedName>
</protein>
<evidence type="ECO:0000313" key="2">
    <source>
        <dbReference type="EMBL" id="CDR35931.1"/>
    </source>
</evidence>
<feature type="compositionally biased region" description="Basic and acidic residues" evidence="1">
    <location>
        <begin position="248"/>
        <end position="257"/>
    </location>
</feature>
<feature type="compositionally biased region" description="Basic and acidic residues" evidence="1">
    <location>
        <begin position="341"/>
        <end position="353"/>
    </location>
</feature>
<dbReference type="GO" id="GO:0005634">
    <property type="term" value="C:nucleus"/>
    <property type="evidence" value="ECO:0007669"/>
    <property type="project" value="TreeGrafter"/>
</dbReference>
<dbReference type="Gene3D" id="1.10.472.10">
    <property type="entry name" value="Cyclin-like"/>
    <property type="match status" value="1"/>
</dbReference>
<dbReference type="PANTHER" id="PTHR15615:SF108">
    <property type="entry name" value="PROTEIN CNPPD1"/>
    <property type="match status" value="1"/>
</dbReference>
<gene>
    <name evidence="2" type="ORF">RHTO0S_01e10418g</name>
</gene>
<dbReference type="EMBL" id="LK052936">
    <property type="protein sequence ID" value="CDR35931.1"/>
    <property type="molecule type" value="Genomic_DNA"/>
</dbReference>
<dbReference type="PANTHER" id="PTHR15615">
    <property type="match status" value="1"/>
</dbReference>
<proteinExistence type="predicted"/>
<reference evidence="2" key="1">
    <citation type="journal article" date="2014" name="Genome Announc.">
        <title>Draft genome sequence of Rhodosporidium toruloides CECT1137, an oleaginous yeast of biotechnological interest.</title>
        <authorList>
            <person name="Morin N."/>
            <person name="Calcas X."/>
            <person name="Devillers H."/>
            <person name="Durrens P."/>
            <person name="Sherman D.J."/>
            <person name="Nicaud J.-M."/>
            <person name="Neuveglise C."/>
        </authorList>
    </citation>
    <scope>NUCLEOTIDE SEQUENCE</scope>
    <source>
        <strain evidence="2">CECT1137</strain>
    </source>
</reference>
<feature type="compositionally biased region" description="Pro residues" evidence="1">
    <location>
        <begin position="109"/>
        <end position="118"/>
    </location>
</feature>
<dbReference type="GO" id="GO:0000307">
    <property type="term" value="C:cyclin-dependent protein kinase holoenzyme complex"/>
    <property type="evidence" value="ECO:0007669"/>
    <property type="project" value="TreeGrafter"/>
</dbReference>